<accession>A0A1I6V1I6</accession>
<evidence type="ECO:0000313" key="4">
    <source>
        <dbReference type="Proteomes" id="UP000199139"/>
    </source>
</evidence>
<dbReference type="OrthoDB" id="2967968at2"/>
<dbReference type="Proteomes" id="UP000199139">
    <property type="component" value="Unassembled WGS sequence"/>
</dbReference>
<keyword evidence="1" id="KW-0812">Transmembrane</keyword>
<dbReference type="RefSeq" id="WP_062323734.1">
    <property type="nucleotide sequence ID" value="NZ_BJWJ01000055.1"/>
</dbReference>
<reference evidence="3 4" key="1">
    <citation type="submission" date="2016-10" db="EMBL/GenBank/DDBJ databases">
        <authorList>
            <person name="de Groot N.N."/>
        </authorList>
    </citation>
    <scope>NUCLEOTIDE SEQUENCE [LARGE SCALE GENOMIC DNA]</scope>
    <source>
        <strain evidence="3 4">DSM 17074</strain>
    </source>
</reference>
<keyword evidence="1" id="KW-1133">Transmembrane helix</keyword>
<evidence type="ECO:0000256" key="1">
    <source>
        <dbReference type="SAM" id="Phobius"/>
    </source>
</evidence>
<evidence type="ECO:0000313" key="5">
    <source>
        <dbReference type="Proteomes" id="UP000321773"/>
    </source>
</evidence>
<name>A0A1I6V1I6_9BACI</name>
<gene>
    <name evidence="2" type="ORF">HMI01_28120</name>
    <name evidence="3" type="ORF">SAMN05421668_1402</name>
</gene>
<feature type="transmembrane region" description="Helical" evidence="1">
    <location>
        <begin position="9"/>
        <end position="30"/>
    </location>
</feature>
<dbReference type="AlphaFoldDB" id="A0A1I6V1I6"/>
<organism evidence="3 4">
    <name type="scientific">Halolactibacillus miurensis</name>
    <dbReference type="NCBI Taxonomy" id="306541"/>
    <lineage>
        <taxon>Bacteria</taxon>
        <taxon>Bacillati</taxon>
        <taxon>Bacillota</taxon>
        <taxon>Bacilli</taxon>
        <taxon>Bacillales</taxon>
        <taxon>Bacillaceae</taxon>
        <taxon>Halolactibacillus</taxon>
    </lineage>
</organism>
<evidence type="ECO:0000313" key="3">
    <source>
        <dbReference type="EMBL" id="SFT07446.1"/>
    </source>
</evidence>
<dbReference type="EMBL" id="BJWJ01000055">
    <property type="protein sequence ID" value="GEM05824.1"/>
    <property type="molecule type" value="Genomic_DNA"/>
</dbReference>
<reference evidence="2 5" key="2">
    <citation type="submission" date="2019-07" db="EMBL/GenBank/DDBJ databases">
        <title>Whole genome shotgun sequence of Halolactibacillus miurensis NBRC 100873.</title>
        <authorList>
            <person name="Hosoyama A."/>
            <person name="Uohara A."/>
            <person name="Ohji S."/>
            <person name="Ichikawa N."/>
        </authorList>
    </citation>
    <scope>NUCLEOTIDE SEQUENCE [LARGE SCALE GENOMIC DNA]</scope>
    <source>
        <strain evidence="2 5">NBRC 100873</strain>
    </source>
</reference>
<proteinExistence type="predicted"/>
<sequence>MNIFRKKHLLLIITPVIIISCVLFILSHYYPLSLLSINKQYIYTPESTVVAQYESKLNDLKSSYEKSETNDLTINRMQQGLLDVYHQDFLISGDSVVFTNEKFSSIKIDVIETRKILLDLTFSENYDKNTKNYLQLLVESIIEMESSIQKAELTASYSKEELEQVLNKLQMRFYSSLKYFDSFYDSYTNS</sequence>
<dbReference type="EMBL" id="FPAI01000040">
    <property type="protein sequence ID" value="SFT07446.1"/>
    <property type="molecule type" value="Genomic_DNA"/>
</dbReference>
<dbReference type="Proteomes" id="UP000321773">
    <property type="component" value="Unassembled WGS sequence"/>
</dbReference>
<keyword evidence="1" id="KW-0472">Membrane</keyword>
<dbReference type="PROSITE" id="PS51257">
    <property type="entry name" value="PROKAR_LIPOPROTEIN"/>
    <property type="match status" value="1"/>
</dbReference>
<keyword evidence="5" id="KW-1185">Reference proteome</keyword>
<protein>
    <submittedName>
        <fullName evidence="3">Uncharacterized protein</fullName>
    </submittedName>
</protein>
<evidence type="ECO:0000313" key="2">
    <source>
        <dbReference type="EMBL" id="GEM05824.1"/>
    </source>
</evidence>